<evidence type="ECO:0000256" key="1">
    <source>
        <dbReference type="ARBA" id="ARBA00005417"/>
    </source>
</evidence>
<dbReference type="PROSITE" id="PS50893">
    <property type="entry name" value="ABC_TRANSPORTER_2"/>
    <property type="match status" value="1"/>
</dbReference>
<dbReference type="InterPro" id="IPR027417">
    <property type="entry name" value="P-loop_NTPase"/>
</dbReference>
<feature type="compositionally biased region" description="Gly residues" evidence="5">
    <location>
        <begin position="181"/>
        <end position="191"/>
    </location>
</feature>
<sequence>MRHEPDVRLKAEAPGPAAAGLQGTGLAYGYVRGGLLFRRLDCRIGPGEVVGLGGPSGSGKSTLGRLLAGYLQPHEGQVTLDGGKLPDKGYHPVQLVFQHPEQAVNPRWTMKKVLEEGGGSEESLLQALGIAPQWLDRRPAELSGGELQRFCVAPGARPAHPLPDRRRDDGDAGCDHPGPDLAGGAGAGGAQGPRRSGYFSRSTAAPAGVHENDGLERACPGRLRRRLVTLRRPGLSRQAGGLSTDIRGSDTNQTG</sequence>
<dbReference type="PANTHER" id="PTHR43776">
    <property type="entry name" value="TRANSPORT ATP-BINDING PROTEIN"/>
    <property type="match status" value="1"/>
</dbReference>
<dbReference type="KEGG" id="pmq:PM3016_999"/>
<name>H6N9D2_9BACL</name>
<evidence type="ECO:0000256" key="4">
    <source>
        <dbReference type="ARBA" id="ARBA00022840"/>
    </source>
</evidence>
<keyword evidence="4" id="KW-0067">ATP-binding</keyword>
<reference evidence="7 8" key="1">
    <citation type="journal article" date="2012" name="J. Bacteriol.">
        <title>Complete Genome Sequence of Paenibacillus mucilaginosus 3016, a Bacterium Functional as Microbial Fertilizer.</title>
        <authorList>
            <person name="Ma M."/>
            <person name="Wang Z."/>
            <person name="Li L."/>
            <person name="Jiang X."/>
            <person name="Guan D."/>
            <person name="Cao F."/>
            <person name="Chen H."/>
            <person name="Wang X."/>
            <person name="Shen D."/>
            <person name="Du B."/>
            <person name="Li J."/>
        </authorList>
    </citation>
    <scope>NUCLEOTIDE SEQUENCE [LARGE SCALE GENOMIC DNA]</scope>
    <source>
        <strain evidence="7 8">3016</strain>
    </source>
</reference>
<feature type="compositionally biased region" description="Basic and acidic residues" evidence="5">
    <location>
        <begin position="162"/>
        <end position="178"/>
    </location>
</feature>
<dbReference type="Gene3D" id="3.40.50.300">
    <property type="entry name" value="P-loop containing nucleotide triphosphate hydrolases"/>
    <property type="match status" value="1"/>
</dbReference>
<keyword evidence="2" id="KW-0813">Transport</keyword>
<dbReference type="GO" id="GO:0005524">
    <property type="term" value="F:ATP binding"/>
    <property type="evidence" value="ECO:0007669"/>
    <property type="project" value="UniProtKB-KW"/>
</dbReference>
<dbReference type="InterPro" id="IPR050319">
    <property type="entry name" value="ABC_transp_ATP-bind"/>
</dbReference>
<comment type="similarity">
    <text evidence="1">Belongs to the ABC transporter superfamily.</text>
</comment>
<evidence type="ECO:0000256" key="3">
    <source>
        <dbReference type="ARBA" id="ARBA00022741"/>
    </source>
</evidence>
<dbReference type="EMBL" id="CP003235">
    <property type="protein sequence ID" value="AFC27938.1"/>
    <property type="molecule type" value="Genomic_DNA"/>
</dbReference>
<dbReference type="SUPFAM" id="SSF52540">
    <property type="entry name" value="P-loop containing nucleoside triphosphate hydrolases"/>
    <property type="match status" value="1"/>
</dbReference>
<evidence type="ECO:0000259" key="6">
    <source>
        <dbReference type="PROSITE" id="PS50893"/>
    </source>
</evidence>
<dbReference type="InterPro" id="IPR003439">
    <property type="entry name" value="ABC_transporter-like_ATP-bd"/>
</dbReference>
<feature type="region of interest" description="Disordered" evidence="5">
    <location>
        <begin position="154"/>
        <end position="218"/>
    </location>
</feature>
<dbReference type="Pfam" id="PF00005">
    <property type="entry name" value="ABC_tran"/>
    <property type="match status" value="1"/>
</dbReference>
<dbReference type="AlphaFoldDB" id="H6N9D2"/>
<evidence type="ECO:0000313" key="7">
    <source>
        <dbReference type="EMBL" id="AFC27938.1"/>
    </source>
</evidence>
<evidence type="ECO:0000313" key="8">
    <source>
        <dbReference type="Proteomes" id="UP000007523"/>
    </source>
</evidence>
<organism evidence="7 8">
    <name type="scientific">Paenibacillus mucilaginosus 3016</name>
    <dbReference type="NCBI Taxonomy" id="1116391"/>
    <lineage>
        <taxon>Bacteria</taxon>
        <taxon>Bacillati</taxon>
        <taxon>Bacillota</taxon>
        <taxon>Bacilli</taxon>
        <taxon>Bacillales</taxon>
        <taxon>Paenibacillaceae</taxon>
        <taxon>Paenibacillus</taxon>
    </lineage>
</organism>
<keyword evidence="3" id="KW-0547">Nucleotide-binding</keyword>
<evidence type="ECO:0000256" key="5">
    <source>
        <dbReference type="SAM" id="MobiDB-lite"/>
    </source>
</evidence>
<dbReference type="HOGENOM" id="CLU_1089241_0_0_9"/>
<dbReference type="GO" id="GO:0016887">
    <property type="term" value="F:ATP hydrolysis activity"/>
    <property type="evidence" value="ECO:0007669"/>
    <property type="project" value="InterPro"/>
</dbReference>
<keyword evidence="8" id="KW-1185">Reference proteome</keyword>
<proteinExistence type="inferred from homology"/>
<dbReference type="Proteomes" id="UP000007523">
    <property type="component" value="Chromosome"/>
</dbReference>
<protein>
    <submittedName>
        <fullName evidence="7">ABC transporter</fullName>
    </submittedName>
</protein>
<dbReference type="STRING" id="1116391.PM3016_999"/>
<feature type="domain" description="ABC transporter" evidence="6">
    <location>
        <begin position="21"/>
        <end position="242"/>
    </location>
</feature>
<feature type="region of interest" description="Disordered" evidence="5">
    <location>
        <begin position="230"/>
        <end position="255"/>
    </location>
</feature>
<evidence type="ECO:0000256" key="2">
    <source>
        <dbReference type="ARBA" id="ARBA00022448"/>
    </source>
</evidence>
<accession>H6N9D2</accession>
<dbReference type="PANTHER" id="PTHR43776:SF7">
    <property type="entry name" value="D,D-DIPEPTIDE TRANSPORT ATP-BINDING PROTEIN DDPF-RELATED"/>
    <property type="match status" value="1"/>
</dbReference>
<gene>
    <name evidence="7" type="ORF">PM3016_999</name>
</gene>